<accession>A0A815MAQ4</accession>
<comment type="caution">
    <text evidence="1">The sequence shown here is derived from an EMBL/GenBank/DDBJ whole genome shotgun (WGS) entry which is preliminary data.</text>
</comment>
<proteinExistence type="predicted"/>
<evidence type="ECO:0000313" key="1">
    <source>
        <dbReference type="EMBL" id="CAF1420791.1"/>
    </source>
</evidence>
<evidence type="ECO:0000313" key="2">
    <source>
        <dbReference type="EMBL" id="CAF4304095.1"/>
    </source>
</evidence>
<dbReference type="AlphaFoldDB" id="A0A815MAQ4"/>
<evidence type="ECO:0000313" key="3">
    <source>
        <dbReference type="Proteomes" id="UP000663829"/>
    </source>
</evidence>
<dbReference type="Proteomes" id="UP000663829">
    <property type="component" value="Unassembled WGS sequence"/>
</dbReference>
<dbReference type="EMBL" id="CAJNOQ010018172">
    <property type="protein sequence ID" value="CAF1420791.1"/>
    <property type="molecule type" value="Genomic_DNA"/>
</dbReference>
<keyword evidence="3" id="KW-1185">Reference proteome</keyword>
<reference evidence="1" key="1">
    <citation type="submission" date="2021-02" db="EMBL/GenBank/DDBJ databases">
        <authorList>
            <person name="Nowell W R."/>
        </authorList>
    </citation>
    <scope>NUCLEOTIDE SEQUENCE</scope>
</reference>
<name>A0A815MAQ4_9BILA</name>
<protein>
    <submittedName>
        <fullName evidence="1">Uncharacterized protein</fullName>
    </submittedName>
</protein>
<gene>
    <name evidence="1" type="ORF">GPM918_LOCUS33717</name>
    <name evidence="2" type="ORF">SRO942_LOCUS34403</name>
</gene>
<organism evidence="1 3">
    <name type="scientific">Didymodactylos carnosus</name>
    <dbReference type="NCBI Taxonomy" id="1234261"/>
    <lineage>
        <taxon>Eukaryota</taxon>
        <taxon>Metazoa</taxon>
        <taxon>Spiralia</taxon>
        <taxon>Gnathifera</taxon>
        <taxon>Rotifera</taxon>
        <taxon>Eurotatoria</taxon>
        <taxon>Bdelloidea</taxon>
        <taxon>Philodinida</taxon>
        <taxon>Philodinidae</taxon>
        <taxon>Didymodactylos</taxon>
    </lineage>
</organism>
<dbReference type="EMBL" id="CAJOBC010083599">
    <property type="protein sequence ID" value="CAF4304095.1"/>
    <property type="molecule type" value="Genomic_DNA"/>
</dbReference>
<sequence>MTAVKKEISARMQLISVGGIYSPYHGIAIRYTLVSAVLRTNQDMRAYISIVVYVPNPVSQLLYQDYDQERSALYPPLEWPSPGLSIPLASLRMGSNVMTH</sequence>
<dbReference type="Proteomes" id="UP000681722">
    <property type="component" value="Unassembled WGS sequence"/>
</dbReference>